<reference evidence="1" key="2">
    <citation type="journal article" date="2015" name="Fish Shellfish Immunol.">
        <title>Early steps in the European eel (Anguilla anguilla)-Vibrio vulnificus interaction in the gills: Role of the RtxA13 toxin.</title>
        <authorList>
            <person name="Callol A."/>
            <person name="Pajuelo D."/>
            <person name="Ebbesson L."/>
            <person name="Teles M."/>
            <person name="MacKenzie S."/>
            <person name="Amaro C."/>
        </authorList>
    </citation>
    <scope>NUCLEOTIDE SEQUENCE</scope>
</reference>
<accession>A0A0E9QBL4</accession>
<evidence type="ECO:0000313" key="1">
    <source>
        <dbReference type="EMBL" id="JAH14241.1"/>
    </source>
</evidence>
<protein>
    <submittedName>
        <fullName evidence="1">Uncharacterized protein</fullName>
    </submittedName>
</protein>
<sequence>MMGVLFFFQVYLY</sequence>
<proteinExistence type="predicted"/>
<organism evidence="1">
    <name type="scientific">Anguilla anguilla</name>
    <name type="common">European freshwater eel</name>
    <name type="synonym">Muraena anguilla</name>
    <dbReference type="NCBI Taxonomy" id="7936"/>
    <lineage>
        <taxon>Eukaryota</taxon>
        <taxon>Metazoa</taxon>
        <taxon>Chordata</taxon>
        <taxon>Craniata</taxon>
        <taxon>Vertebrata</taxon>
        <taxon>Euteleostomi</taxon>
        <taxon>Actinopterygii</taxon>
        <taxon>Neopterygii</taxon>
        <taxon>Teleostei</taxon>
        <taxon>Anguilliformes</taxon>
        <taxon>Anguillidae</taxon>
        <taxon>Anguilla</taxon>
    </lineage>
</organism>
<name>A0A0E9QBL4_ANGAN</name>
<dbReference type="EMBL" id="GBXM01094336">
    <property type="protein sequence ID" value="JAH14241.1"/>
    <property type="molecule type" value="Transcribed_RNA"/>
</dbReference>
<reference evidence="1" key="1">
    <citation type="submission" date="2014-11" db="EMBL/GenBank/DDBJ databases">
        <authorList>
            <person name="Amaro Gonzalez C."/>
        </authorList>
    </citation>
    <scope>NUCLEOTIDE SEQUENCE</scope>
</reference>